<protein>
    <submittedName>
        <fullName evidence="1">Hydrolase</fullName>
    </submittedName>
</protein>
<dbReference type="Pfam" id="PF08282">
    <property type="entry name" value="Hydrolase_3"/>
    <property type="match status" value="1"/>
</dbReference>
<proteinExistence type="predicted"/>
<dbReference type="RefSeq" id="WP_281835742.1">
    <property type="nucleotide sequence ID" value="NZ_BSDY01000008.1"/>
</dbReference>
<dbReference type="EMBL" id="BSDY01000008">
    <property type="protein sequence ID" value="GLI56537.1"/>
    <property type="molecule type" value="Genomic_DNA"/>
</dbReference>
<reference evidence="1" key="1">
    <citation type="submission" date="2022-12" db="EMBL/GenBank/DDBJ databases">
        <title>Reference genome sequencing for broad-spectrum identification of bacterial and archaeal isolates by mass spectrometry.</title>
        <authorList>
            <person name="Sekiguchi Y."/>
            <person name="Tourlousse D.M."/>
        </authorList>
    </citation>
    <scope>NUCLEOTIDE SEQUENCE</scope>
    <source>
        <strain evidence="1">10succ1</strain>
    </source>
</reference>
<dbReference type="SUPFAM" id="SSF56784">
    <property type="entry name" value="HAD-like"/>
    <property type="match status" value="1"/>
</dbReference>
<keyword evidence="1" id="KW-0378">Hydrolase</keyword>
<sequence length="251" mass="28134">MYKLAVFDIDGTLTVKGNEIPETTLEALEKLRRNGVECLIATGRERENIGEILEITGIDNYIACNGHYVKYGEEILYRYTYPEDVIEEIREICMREGYCYGLSNGEGIYISDIERLREDGAHNMLDEIKLLEDIEGEVENIILYASDGGGHFKPLEEGYHLGPWGNGMFDLVKRGRSKAVGIEEIASRLGIERERIISFGDGLNDMEMTEYAGLGVAMGNAREELKRAADHVTDTSANDGIYKACKKFGLI</sequence>
<gene>
    <name evidence="1" type="ORF">PM10SUCC1_20510</name>
</gene>
<comment type="caution">
    <text evidence="1">The sequence shown here is derived from an EMBL/GenBank/DDBJ whole genome shotgun (WGS) entry which is preliminary data.</text>
</comment>
<dbReference type="NCBIfam" id="TIGR01484">
    <property type="entry name" value="HAD-SF-IIB"/>
    <property type="match status" value="1"/>
</dbReference>
<dbReference type="Proteomes" id="UP001144471">
    <property type="component" value="Unassembled WGS sequence"/>
</dbReference>
<dbReference type="SFLD" id="SFLDS00003">
    <property type="entry name" value="Haloacid_Dehalogenase"/>
    <property type="match status" value="1"/>
</dbReference>
<dbReference type="InterPro" id="IPR000150">
    <property type="entry name" value="Cof"/>
</dbReference>
<dbReference type="SFLD" id="SFLDG01140">
    <property type="entry name" value="C2.B:_Phosphomannomutase_and_P"/>
    <property type="match status" value="1"/>
</dbReference>
<dbReference type="InterPro" id="IPR036412">
    <property type="entry name" value="HAD-like_sf"/>
</dbReference>
<dbReference type="Gene3D" id="3.40.50.1000">
    <property type="entry name" value="HAD superfamily/HAD-like"/>
    <property type="match status" value="1"/>
</dbReference>
<dbReference type="GO" id="GO:0000287">
    <property type="term" value="F:magnesium ion binding"/>
    <property type="evidence" value="ECO:0007669"/>
    <property type="project" value="TreeGrafter"/>
</dbReference>
<dbReference type="InterPro" id="IPR006379">
    <property type="entry name" value="HAD-SF_hydro_IIB"/>
</dbReference>
<dbReference type="Gene3D" id="3.30.1240.10">
    <property type="match status" value="1"/>
</dbReference>
<accession>A0A9W6LNE5</accession>
<evidence type="ECO:0000313" key="1">
    <source>
        <dbReference type="EMBL" id="GLI56537.1"/>
    </source>
</evidence>
<dbReference type="GO" id="GO:0005829">
    <property type="term" value="C:cytosol"/>
    <property type="evidence" value="ECO:0007669"/>
    <property type="project" value="TreeGrafter"/>
</dbReference>
<organism evidence="1 2">
    <name type="scientific">Propionigenium maris DSM 9537</name>
    <dbReference type="NCBI Taxonomy" id="1123000"/>
    <lineage>
        <taxon>Bacteria</taxon>
        <taxon>Fusobacteriati</taxon>
        <taxon>Fusobacteriota</taxon>
        <taxon>Fusobacteriia</taxon>
        <taxon>Fusobacteriales</taxon>
        <taxon>Fusobacteriaceae</taxon>
        <taxon>Propionigenium</taxon>
    </lineage>
</organism>
<dbReference type="PANTHER" id="PTHR10000">
    <property type="entry name" value="PHOSPHOSERINE PHOSPHATASE"/>
    <property type="match status" value="1"/>
</dbReference>
<dbReference type="NCBIfam" id="TIGR00099">
    <property type="entry name" value="Cof-subfamily"/>
    <property type="match status" value="1"/>
</dbReference>
<keyword evidence="2" id="KW-1185">Reference proteome</keyword>
<dbReference type="PANTHER" id="PTHR10000:SF25">
    <property type="entry name" value="PHOSPHATASE YKRA-RELATED"/>
    <property type="match status" value="1"/>
</dbReference>
<dbReference type="GO" id="GO:0016791">
    <property type="term" value="F:phosphatase activity"/>
    <property type="evidence" value="ECO:0007669"/>
    <property type="project" value="TreeGrafter"/>
</dbReference>
<dbReference type="AlphaFoldDB" id="A0A9W6LNE5"/>
<dbReference type="InterPro" id="IPR023214">
    <property type="entry name" value="HAD_sf"/>
</dbReference>
<name>A0A9W6LNE5_9FUSO</name>
<evidence type="ECO:0000313" key="2">
    <source>
        <dbReference type="Proteomes" id="UP001144471"/>
    </source>
</evidence>